<name>A0ABY6ZL66_9BACL</name>
<accession>A0ABY6ZL66</accession>
<dbReference type="Proteomes" id="UP001164761">
    <property type="component" value="Chromosome"/>
</dbReference>
<evidence type="ECO:0000313" key="1">
    <source>
        <dbReference type="EMBL" id="WAH42921.1"/>
    </source>
</evidence>
<dbReference type="RefSeq" id="WP_268006798.1">
    <property type="nucleotide sequence ID" value="NZ_BSUT01000001.1"/>
</dbReference>
<dbReference type="InterPro" id="IPR019723">
    <property type="entry name" value="Uncharacterised_YfmQ"/>
</dbReference>
<organism evidence="1 2">
    <name type="scientific">Alicyclobacillus fastidiosus</name>
    <dbReference type="NCBI Taxonomy" id="392011"/>
    <lineage>
        <taxon>Bacteria</taxon>
        <taxon>Bacillati</taxon>
        <taxon>Bacillota</taxon>
        <taxon>Bacilli</taxon>
        <taxon>Bacillales</taxon>
        <taxon>Alicyclobacillaceae</taxon>
        <taxon>Alicyclobacillus</taxon>
    </lineage>
</organism>
<protein>
    <submittedName>
        <fullName evidence="1">YfmQ family protein</fullName>
    </submittedName>
</protein>
<dbReference type="Pfam" id="PF10787">
    <property type="entry name" value="YfmQ"/>
    <property type="match status" value="1"/>
</dbReference>
<evidence type="ECO:0000313" key="2">
    <source>
        <dbReference type="Proteomes" id="UP001164761"/>
    </source>
</evidence>
<proteinExistence type="predicted"/>
<dbReference type="EMBL" id="CP104067">
    <property type="protein sequence ID" value="WAH42921.1"/>
    <property type="molecule type" value="Genomic_DNA"/>
</dbReference>
<gene>
    <name evidence="1" type="ORF">NZD89_05720</name>
</gene>
<keyword evidence="2" id="KW-1185">Reference proteome</keyword>
<reference evidence="1" key="1">
    <citation type="submission" date="2022-08" db="EMBL/GenBank/DDBJ databases">
        <title>Alicyclobacillus fastidiosus DSM 17978, complete genome.</title>
        <authorList>
            <person name="Wang Q."/>
            <person name="Cai R."/>
            <person name="Wang Z."/>
        </authorList>
    </citation>
    <scope>NUCLEOTIDE SEQUENCE</scope>
    <source>
        <strain evidence="1">DSM 17978</strain>
    </source>
</reference>
<sequence length="146" mass="16978">MIFWLVVVLLVLHLILAFFMSPPTAWADRFFNMFATHPRLKDENISEITVHDVALRGERKAEFVEAFNNANFLYDGGVIKDLSENPIRVRFTQGRTSFAFEMYLYGEQMIEIVRIKNKKYLPYRVRSASLENFLMSLSTIQTSSAN</sequence>